<dbReference type="Gene3D" id="2.60.120.620">
    <property type="entry name" value="q2cbj1_9rhob like domain"/>
    <property type="match status" value="1"/>
</dbReference>
<evidence type="ECO:0000313" key="9">
    <source>
        <dbReference type="EMBL" id="KAK1739949.1"/>
    </source>
</evidence>
<dbReference type="GO" id="GO:0003954">
    <property type="term" value="F:NADH dehydrogenase activity"/>
    <property type="evidence" value="ECO:0007669"/>
    <property type="project" value="InterPro"/>
</dbReference>
<dbReference type="EMBL" id="JATAAI010000017">
    <property type="protein sequence ID" value="KAK1739949.1"/>
    <property type="molecule type" value="Genomic_DNA"/>
</dbReference>
<dbReference type="InterPro" id="IPR036188">
    <property type="entry name" value="FAD/NAD-bd_sf"/>
</dbReference>
<keyword evidence="3" id="KW-0274">FAD</keyword>
<organism evidence="9 10">
    <name type="scientific">Skeletonema marinoi</name>
    <dbReference type="NCBI Taxonomy" id="267567"/>
    <lineage>
        <taxon>Eukaryota</taxon>
        <taxon>Sar</taxon>
        <taxon>Stramenopiles</taxon>
        <taxon>Ochrophyta</taxon>
        <taxon>Bacillariophyta</taxon>
        <taxon>Coscinodiscophyceae</taxon>
        <taxon>Thalassiosirophycidae</taxon>
        <taxon>Thalassiosirales</taxon>
        <taxon>Skeletonemataceae</taxon>
        <taxon>Skeletonema</taxon>
        <taxon>Skeletonema marinoi-dohrnii complex</taxon>
    </lineage>
</organism>
<feature type="region of interest" description="Disordered" evidence="7">
    <location>
        <begin position="89"/>
        <end position="111"/>
    </location>
</feature>
<proteinExistence type="inferred from homology"/>
<dbReference type="PANTHER" id="PTHR43706:SF38">
    <property type="entry name" value="FAD_NAD(P)-BINDING DOMAIN-CONTAINING PROTEIN"/>
    <property type="match status" value="1"/>
</dbReference>
<evidence type="ECO:0000256" key="2">
    <source>
        <dbReference type="ARBA" id="ARBA00022630"/>
    </source>
</evidence>
<feature type="domain" description="FAD/NAD(P)-binding" evidence="8">
    <location>
        <begin position="114"/>
        <end position="466"/>
    </location>
</feature>
<dbReference type="SUPFAM" id="SSF51905">
    <property type="entry name" value="FAD/NAD(P)-binding domain"/>
    <property type="match status" value="1"/>
</dbReference>
<comment type="similarity">
    <text evidence="1">Belongs to the NADH dehydrogenase family.</text>
</comment>
<accession>A0AAD9DBJ7</accession>
<dbReference type="PANTHER" id="PTHR43706">
    <property type="entry name" value="NADH DEHYDROGENASE"/>
    <property type="match status" value="1"/>
</dbReference>
<dbReference type="AlphaFoldDB" id="A0AAD9DBJ7"/>
<protein>
    <submittedName>
        <fullName evidence="9">NADH dehydrogenase family protein</fullName>
    </submittedName>
</protein>
<keyword evidence="5" id="KW-0520">NAD</keyword>
<dbReference type="Pfam" id="PF07992">
    <property type="entry name" value="Pyr_redox_2"/>
    <property type="match status" value="1"/>
</dbReference>
<evidence type="ECO:0000256" key="4">
    <source>
        <dbReference type="ARBA" id="ARBA00023002"/>
    </source>
</evidence>
<dbReference type="InterPro" id="IPR023753">
    <property type="entry name" value="FAD/NAD-binding_dom"/>
</dbReference>
<feature type="compositionally biased region" description="Polar residues" evidence="7">
    <location>
        <begin position="8"/>
        <end position="21"/>
    </location>
</feature>
<dbReference type="Gene3D" id="3.50.50.100">
    <property type="match status" value="1"/>
</dbReference>
<sequence length="991" mass="109016">MMMEEEQSTNGEEATTSTEAPTCTEILLDSLKPKPIDTVTSQDIEEQFLRMVSNEVEYKQLVGQSPYALTDIKFPVLLQRFLDTIEDSSQKSNGKFKGQSKLQGKDQPRDERKTVVVLGTGWASHAFIKLASTPMLASAAVGTVEYRSVTEAIRVTNPYIDNFVEGRAIGVDVEGKKLQVHLTSLGTATGSFKGVASDAPCRLEPEILQSFVEFSEDGSMVQRDQSQGASDVIELSYDYLLCAVGEALEYASRPDVQEFYYTSEEVQQMATQERKRRVKIAVVGGGPTGVELSGELKDFFAQVCGYPDGAYQHLRDDISVVLIHGGSDLLPAMDKDLRTRALDALHAQGVEVRLNTRLKEVGRDFITIGEKGSDIQETIPVGLTVWAAGNAPVPFVKELLSKLPPSAAGSAGRINVDQWLRCPTYSESSFGSVLVLGDVACYETQEKYDKTPQQLPQTAQVAGQQGAFAARMLNRDYDMQATPPKLPELSESEAFSVLRVWLAARGLEEAPGFDFLSLGLLAYVGQEEALNQVAIVLTIVPPTTCSMVAETYFFHRPVKMSLRMALKRSLEDEEGGPKKRSAYTPSLTGKKYDDGAPAPAPAPAAAKNTSRRAPKEAPIVELVQIDKCIKNNMVSRIEKAGFVEMTQVLPSQFIDSLRSEAEEKLSNLNNRQKKAADGFIKISNALQAIVSKELAEKVSLALMGSDKIHDSMKHVFGKGGESSYEGFVVESLKLLATPPGSPPQLPHADDHCTSCLVGIVHLKDDQLRTRIAKYNNKQDYPTGITSTCDNCQRDEQLPDADYKRGVHLTTEKWYCGHCNKPARPYDFEKKLTLAFGELLENPDIADAHAGECPKANDGILALPTMIHCGPGNPSASTEHRIVLFFTVRPLYKNTKQLTAGVKKQHKYNEDLQIHAPCILYHQFQKTLRIYEHAGCNLRNYSSFIVGANAADLTRLKTDLARARTTIASQEKKIEKLMLRLGEGDKDASSKK</sequence>
<dbReference type="PRINTS" id="PR00368">
    <property type="entry name" value="FADPNR"/>
</dbReference>
<name>A0AAD9DBJ7_9STRA</name>
<comment type="caution">
    <text evidence="9">The sequence shown here is derived from an EMBL/GenBank/DDBJ whole genome shotgun (WGS) entry which is preliminary data.</text>
</comment>
<gene>
    <name evidence="9" type="ORF">QTG54_009708</name>
</gene>
<reference evidence="9" key="1">
    <citation type="submission" date="2023-06" db="EMBL/GenBank/DDBJ databases">
        <title>Survivors Of The Sea: Transcriptome response of Skeletonema marinoi to long-term dormancy.</title>
        <authorList>
            <person name="Pinder M.I.M."/>
            <person name="Kourtchenko O."/>
            <person name="Robertson E.K."/>
            <person name="Larsson T."/>
            <person name="Maumus F."/>
            <person name="Osuna-Cruz C.M."/>
            <person name="Vancaester E."/>
            <person name="Stenow R."/>
            <person name="Vandepoele K."/>
            <person name="Ploug H."/>
            <person name="Bruchert V."/>
            <person name="Godhe A."/>
            <person name="Topel M."/>
        </authorList>
    </citation>
    <scope>NUCLEOTIDE SEQUENCE</scope>
    <source>
        <strain evidence="9">R05AC</strain>
    </source>
</reference>
<feature type="region of interest" description="Disordered" evidence="7">
    <location>
        <begin position="569"/>
        <end position="613"/>
    </location>
</feature>
<evidence type="ECO:0000256" key="1">
    <source>
        <dbReference type="ARBA" id="ARBA00005272"/>
    </source>
</evidence>
<evidence type="ECO:0000256" key="7">
    <source>
        <dbReference type="SAM" id="MobiDB-lite"/>
    </source>
</evidence>
<evidence type="ECO:0000259" key="8">
    <source>
        <dbReference type="Pfam" id="PF07992"/>
    </source>
</evidence>
<evidence type="ECO:0000256" key="6">
    <source>
        <dbReference type="SAM" id="Coils"/>
    </source>
</evidence>
<keyword evidence="6" id="KW-0175">Coiled coil</keyword>
<evidence type="ECO:0000256" key="5">
    <source>
        <dbReference type="ARBA" id="ARBA00023027"/>
    </source>
</evidence>
<keyword evidence="10" id="KW-1185">Reference proteome</keyword>
<evidence type="ECO:0000256" key="3">
    <source>
        <dbReference type="ARBA" id="ARBA00022827"/>
    </source>
</evidence>
<feature type="coiled-coil region" evidence="6">
    <location>
        <begin position="952"/>
        <end position="979"/>
    </location>
</feature>
<dbReference type="SUPFAM" id="SSF51197">
    <property type="entry name" value="Clavaminate synthase-like"/>
    <property type="match status" value="1"/>
</dbReference>
<feature type="region of interest" description="Disordered" evidence="7">
    <location>
        <begin position="1"/>
        <end position="21"/>
    </location>
</feature>
<dbReference type="InterPro" id="IPR045024">
    <property type="entry name" value="NDH-2"/>
</dbReference>
<dbReference type="Proteomes" id="UP001224775">
    <property type="component" value="Unassembled WGS sequence"/>
</dbReference>
<keyword evidence="2" id="KW-0285">Flavoprotein</keyword>
<dbReference type="GO" id="GO:0005739">
    <property type="term" value="C:mitochondrion"/>
    <property type="evidence" value="ECO:0007669"/>
    <property type="project" value="TreeGrafter"/>
</dbReference>
<evidence type="ECO:0000313" key="10">
    <source>
        <dbReference type="Proteomes" id="UP001224775"/>
    </source>
</evidence>
<keyword evidence="4" id="KW-0560">Oxidoreductase</keyword>